<dbReference type="InterPro" id="IPR036388">
    <property type="entry name" value="WH-like_DNA-bd_sf"/>
</dbReference>
<protein>
    <recommendedName>
        <fullName evidence="1">Stage 0 sporulation protein A homolog</fullName>
    </recommendedName>
</protein>
<dbReference type="SUPFAM" id="SSF52172">
    <property type="entry name" value="CheY-like"/>
    <property type="match status" value="1"/>
</dbReference>
<evidence type="ECO:0000256" key="4">
    <source>
        <dbReference type="ARBA" id="ARBA00023015"/>
    </source>
</evidence>
<feature type="domain" description="Response regulatory" evidence="10">
    <location>
        <begin position="12"/>
        <end position="125"/>
    </location>
</feature>
<keyword evidence="4" id="KW-0805">Transcription regulation</keyword>
<comment type="function">
    <text evidence="7">May play the central regulatory role in sporulation. It may be an element of the effector pathway responsible for the activation of sporulation genes in response to nutritional stress. Spo0A may act in concert with spo0H (a sigma factor) to control the expression of some genes that are critical to the sporulation process.</text>
</comment>
<sequence>MMKRGEISLKEYILIVEDEIEIQSILKELLLDAGYQVDTASDGLEGITAFRQKTYDLILLDLMLPKIDGYAVCEMIRKESEVPVLMITALDEEDDQVKGFEVLADDYITKPFSLKLVLKRVEALLRRRGSVIDEGEKQVFCYREIQLDITGMQVHVSGKEVALTKLELDLLHLFMRNQGRVFTRDELLNLVWGYDYTGYEKAVNIHIMNLRRKLGVDYIEAVRGVGYRFAKKD</sequence>
<keyword evidence="2 8" id="KW-0597">Phosphoprotein</keyword>
<dbReference type="PROSITE" id="PS50110">
    <property type="entry name" value="RESPONSE_REGULATORY"/>
    <property type="match status" value="1"/>
</dbReference>
<dbReference type="SMART" id="SM00862">
    <property type="entry name" value="Trans_reg_C"/>
    <property type="match status" value="1"/>
</dbReference>
<feature type="domain" description="OmpR/PhoB-type" evidence="11">
    <location>
        <begin position="137"/>
        <end position="231"/>
    </location>
</feature>
<comment type="caution">
    <text evidence="12">The sequence shown here is derived from an EMBL/GenBank/DDBJ whole genome shotgun (WGS) entry which is preliminary data.</text>
</comment>
<evidence type="ECO:0000259" key="11">
    <source>
        <dbReference type="PROSITE" id="PS51755"/>
    </source>
</evidence>
<dbReference type="OrthoDB" id="9790442at2"/>
<dbReference type="CDD" id="cd17574">
    <property type="entry name" value="REC_OmpR"/>
    <property type="match status" value="1"/>
</dbReference>
<dbReference type="GO" id="GO:0000156">
    <property type="term" value="F:phosphorelay response regulator activity"/>
    <property type="evidence" value="ECO:0007669"/>
    <property type="project" value="TreeGrafter"/>
</dbReference>
<accession>A0A415DUY8</accession>
<dbReference type="AlphaFoldDB" id="A0A415DUY8"/>
<dbReference type="InterPro" id="IPR011006">
    <property type="entry name" value="CheY-like_superfamily"/>
</dbReference>
<dbReference type="InterPro" id="IPR001867">
    <property type="entry name" value="OmpR/PhoB-type_DNA-bd"/>
</dbReference>
<dbReference type="InterPro" id="IPR039420">
    <property type="entry name" value="WalR-like"/>
</dbReference>
<dbReference type="EMBL" id="QRMS01000007">
    <property type="protein sequence ID" value="RHJ84046.1"/>
    <property type="molecule type" value="Genomic_DNA"/>
</dbReference>
<keyword evidence="6" id="KW-0804">Transcription</keyword>
<keyword evidence="5 9" id="KW-0238">DNA-binding</keyword>
<dbReference type="Proteomes" id="UP000284841">
    <property type="component" value="Unassembled WGS sequence"/>
</dbReference>
<dbReference type="GO" id="GO:0006355">
    <property type="term" value="P:regulation of DNA-templated transcription"/>
    <property type="evidence" value="ECO:0007669"/>
    <property type="project" value="InterPro"/>
</dbReference>
<dbReference type="Pfam" id="PF00072">
    <property type="entry name" value="Response_reg"/>
    <property type="match status" value="1"/>
</dbReference>
<evidence type="ECO:0000256" key="2">
    <source>
        <dbReference type="ARBA" id="ARBA00022553"/>
    </source>
</evidence>
<dbReference type="GO" id="GO:0000976">
    <property type="term" value="F:transcription cis-regulatory region binding"/>
    <property type="evidence" value="ECO:0007669"/>
    <property type="project" value="TreeGrafter"/>
</dbReference>
<dbReference type="SMART" id="SM00448">
    <property type="entry name" value="REC"/>
    <property type="match status" value="1"/>
</dbReference>
<dbReference type="InterPro" id="IPR001789">
    <property type="entry name" value="Sig_transdc_resp-reg_receiver"/>
</dbReference>
<reference evidence="12 13" key="1">
    <citation type="submission" date="2018-08" db="EMBL/GenBank/DDBJ databases">
        <title>A genome reference for cultivated species of the human gut microbiota.</title>
        <authorList>
            <person name="Zou Y."/>
            <person name="Xue W."/>
            <person name="Luo G."/>
        </authorList>
    </citation>
    <scope>NUCLEOTIDE SEQUENCE [LARGE SCALE GENOMIC DNA]</scope>
    <source>
        <strain evidence="12 13">AM07-24</strain>
    </source>
</reference>
<name>A0A415DUY8_9FIRM</name>
<evidence type="ECO:0000256" key="9">
    <source>
        <dbReference type="PROSITE-ProRule" id="PRU01091"/>
    </source>
</evidence>
<feature type="modified residue" description="4-aspartylphosphate" evidence="8">
    <location>
        <position position="61"/>
    </location>
</feature>
<evidence type="ECO:0000256" key="1">
    <source>
        <dbReference type="ARBA" id="ARBA00018672"/>
    </source>
</evidence>
<feature type="DNA-binding region" description="OmpR/PhoB-type" evidence="9">
    <location>
        <begin position="137"/>
        <end position="231"/>
    </location>
</feature>
<evidence type="ECO:0000259" key="10">
    <source>
        <dbReference type="PROSITE" id="PS50110"/>
    </source>
</evidence>
<proteinExistence type="predicted"/>
<evidence type="ECO:0000256" key="5">
    <source>
        <dbReference type="ARBA" id="ARBA00023125"/>
    </source>
</evidence>
<evidence type="ECO:0000313" key="13">
    <source>
        <dbReference type="Proteomes" id="UP000284841"/>
    </source>
</evidence>
<keyword evidence="3" id="KW-0902">Two-component regulatory system</keyword>
<dbReference type="GO" id="GO:0032993">
    <property type="term" value="C:protein-DNA complex"/>
    <property type="evidence" value="ECO:0007669"/>
    <property type="project" value="TreeGrafter"/>
</dbReference>
<dbReference type="STRING" id="1776384.GCA_900086585_00422"/>
<evidence type="ECO:0000313" key="12">
    <source>
        <dbReference type="EMBL" id="RHJ84046.1"/>
    </source>
</evidence>
<dbReference type="Gene3D" id="1.10.10.10">
    <property type="entry name" value="Winged helix-like DNA-binding domain superfamily/Winged helix DNA-binding domain"/>
    <property type="match status" value="1"/>
</dbReference>
<dbReference type="Gene3D" id="6.10.250.690">
    <property type="match status" value="1"/>
</dbReference>
<dbReference type="CDD" id="cd00383">
    <property type="entry name" value="trans_reg_C"/>
    <property type="match status" value="1"/>
</dbReference>
<evidence type="ECO:0000256" key="7">
    <source>
        <dbReference type="ARBA" id="ARBA00024867"/>
    </source>
</evidence>
<keyword evidence="13" id="KW-1185">Reference proteome</keyword>
<dbReference type="FunFam" id="3.40.50.2300:FF:000001">
    <property type="entry name" value="DNA-binding response regulator PhoB"/>
    <property type="match status" value="1"/>
</dbReference>
<dbReference type="Pfam" id="PF00486">
    <property type="entry name" value="Trans_reg_C"/>
    <property type="match status" value="1"/>
</dbReference>
<evidence type="ECO:0000256" key="3">
    <source>
        <dbReference type="ARBA" id="ARBA00023012"/>
    </source>
</evidence>
<gene>
    <name evidence="12" type="ORF">DW099_17760</name>
</gene>
<dbReference type="GO" id="GO:0005829">
    <property type="term" value="C:cytosol"/>
    <property type="evidence" value="ECO:0007669"/>
    <property type="project" value="TreeGrafter"/>
</dbReference>
<dbReference type="PANTHER" id="PTHR48111">
    <property type="entry name" value="REGULATOR OF RPOS"/>
    <property type="match status" value="1"/>
</dbReference>
<dbReference type="PROSITE" id="PS51755">
    <property type="entry name" value="OMPR_PHOB"/>
    <property type="match status" value="1"/>
</dbReference>
<evidence type="ECO:0000256" key="8">
    <source>
        <dbReference type="PROSITE-ProRule" id="PRU00169"/>
    </source>
</evidence>
<organism evidence="12 13">
    <name type="scientific">Emergencia timonensis</name>
    <dbReference type="NCBI Taxonomy" id="1776384"/>
    <lineage>
        <taxon>Bacteria</taxon>
        <taxon>Bacillati</taxon>
        <taxon>Bacillota</taxon>
        <taxon>Clostridia</taxon>
        <taxon>Peptostreptococcales</taxon>
        <taxon>Anaerovoracaceae</taxon>
        <taxon>Emergencia</taxon>
    </lineage>
</organism>
<evidence type="ECO:0000256" key="6">
    <source>
        <dbReference type="ARBA" id="ARBA00023163"/>
    </source>
</evidence>
<dbReference type="Gene3D" id="3.40.50.2300">
    <property type="match status" value="1"/>
</dbReference>
<dbReference type="PANTHER" id="PTHR48111:SF32">
    <property type="entry name" value="STAGE 0 SPORULATION PROTEIN A HOMOLOG"/>
    <property type="match status" value="1"/>
</dbReference>